<feature type="compositionally biased region" description="Polar residues" evidence="7">
    <location>
        <begin position="17"/>
        <end position="27"/>
    </location>
</feature>
<dbReference type="Proteomes" id="UP000887575">
    <property type="component" value="Unassembled WGS sequence"/>
</dbReference>
<dbReference type="GO" id="GO:0005769">
    <property type="term" value="C:early endosome"/>
    <property type="evidence" value="ECO:0007669"/>
    <property type="project" value="UniProtKB-SubCell"/>
</dbReference>
<dbReference type="PANTHER" id="PTHR13364:SF6">
    <property type="entry name" value="SPERMATOGENESIS-DEFECTIVE PROTEIN 39 HOMOLOG"/>
    <property type="match status" value="1"/>
</dbReference>
<evidence type="ECO:0000313" key="9">
    <source>
        <dbReference type="WBParaSite" id="MBELARI_LOCUS12022"/>
    </source>
</evidence>
<evidence type="ECO:0000256" key="4">
    <source>
        <dbReference type="ARBA" id="ARBA00022753"/>
    </source>
</evidence>
<dbReference type="InterPro" id="IPR040057">
    <property type="entry name" value="Spe-39"/>
</dbReference>
<accession>A0AAF3EDH8</accession>
<feature type="region of interest" description="Disordered" evidence="7">
    <location>
        <begin position="1"/>
        <end position="30"/>
    </location>
</feature>
<evidence type="ECO:0000256" key="6">
    <source>
        <dbReference type="SAM" id="Coils"/>
    </source>
</evidence>
<keyword evidence="8" id="KW-1185">Reference proteome</keyword>
<dbReference type="WBParaSite" id="MBELARI_LOCUS12022">
    <property type="protein sequence ID" value="MBELARI_LOCUS12022"/>
    <property type="gene ID" value="MBELARI_LOCUS12022"/>
</dbReference>
<evidence type="ECO:0000256" key="2">
    <source>
        <dbReference type="ARBA" id="ARBA00004541"/>
    </source>
</evidence>
<keyword evidence="6" id="KW-0175">Coiled coil</keyword>
<dbReference type="GO" id="GO:0006886">
    <property type="term" value="P:intracellular protein transport"/>
    <property type="evidence" value="ECO:0007669"/>
    <property type="project" value="TreeGrafter"/>
</dbReference>
<evidence type="ECO:0000256" key="5">
    <source>
        <dbReference type="ARBA" id="ARBA00023329"/>
    </source>
</evidence>
<evidence type="ECO:0000256" key="7">
    <source>
        <dbReference type="SAM" id="MobiDB-lite"/>
    </source>
</evidence>
<reference evidence="9" key="1">
    <citation type="submission" date="2024-02" db="UniProtKB">
        <authorList>
            <consortium name="WormBaseParasite"/>
        </authorList>
    </citation>
    <scope>IDENTIFICATION</scope>
</reference>
<evidence type="ECO:0000313" key="8">
    <source>
        <dbReference type="Proteomes" id="UP000887575"/>
    </source>
</evidence>
<feature type="coiled-coil region" evidence="6">
    <location>
        <begin position="139"/>
        <end position="166"/>
    </location>
</feature>
<keyword evidence="5" id="KW-0968">Cytoplasmic vesicle</keyword>
<dbReference type="PANTHER" id="PTHR13364">
    <property type="entry name" value="DEFECTIVE SPERMATOGENESIS PROTEIN 39"/>
    <property type="match status" value="1"/>
</dbReference>
<dbReference type="GO" id="GO:0007034">
    <property type="term" value="P:vacuolar transport"/>
    <property type="evidence" value="ECO:0007669"/>
    <property type="project" value="TreeGrafter"/>
</dbReference>
<feature type="region of interest" description="Disordered" evidence="7">
    <location>
        <begin position="55"/>
        <end position="76"/>
    </location>
</feature>
<comment type="subcellular location">
    <subcellularLocation>
        <location evidence="2">Cytoplasmic vesicle</location>
    </subcellularLocation>
    <subcellularLocation>
        <location evidence="1">Early endosome</location>
    </subcellularLocation>
    <subcellularLocation>
        <location evidence="3">Late endosome</location>
    </subcellularLocation>
</comment>
<dbReference type="AlphaFoldDB" id="A0AAF3EDH8"/>
<evidence type="ECO:0000256" key="1">
    <source>
        <dbReference type="ARBA" id="ARBA00004412"/>
    </source>
</evidence>
<protein>
    <submittedName>
        <fullName evidence="9">Spermatogenesis-defective protein 39 homolog</fullName>
    </submittedName>
</protein>
<evidence type="ECO:0000256" key="3">
    <source>
        <dbReference type="ARBA" id="ARBA00004603"/>
    </source>
</evidence>
<sequence length="516" mass="59030">MNARNQFNFPDEEDQYWNENGSTNSSFFDDRRPNELLAKHELTRMAMDNLFEDVRTPCEPSTSKQPPPPLQSMQTTPTWKNNVVFTAGATKSATTTPLKMEAPRLPPKAPFPDIGLKPAASVVSIAPSECSVSSFPSDAQQQEIDYNRLKNEHRKLQRHFEMIRAERYKAPDVRETTRRLFMNEPVALDLYKSKAEKLALLDAAIEMIDGNVILAVVFFIQRTVSESIFREILLQKPKAAEQYIQYLKDAKNVDELMTTMCALGRTTEAAMVEFNVAMEAKTVTQKVILLKKALGSTFLDPNLQMEREQVRRYLDLVERQTQIEVTDSQDKSKLFTDYPKNASLIGQPAIHTLYYSCLYHHDDPTTAQASPQAIKDLCHLNDKQLTWMSIQTLVKQNRWLDIEKALCPRSLIPNLGKTGGYLKANVVPMVHLLRLLHLDKAQPPKDLVCRLLRTLPNMNDKLRFAEKYMATEVVIECTQQQKDRTRLEAYLKKLTPHSSDHYKTLAALNNSNAKWK</sequence>
<organism evidence="8 9">
    <name type="scientific">Mesorhabditis belari</name>
    <dbReference type="NCBI Taxonomy" id="2138241"/>
    <lineage>
        <taxon>Eukaryota</taxon>
        <taxon>Metazoa</taxon>
        <taxon>Ecdysozoa</taxon>
        <taxon>Nematoda</taxon>
        <taxon>Chromadorea</taxon>
        <taxon>Rhabditida</taxon>
        <taxon>Rhabditina</taxon>
        <taxon>Rhabditomorpha</taxon>
        <taxon>Rhabditoidea</taxon>
        <taxon>Rhabditidae</taxon>
        <taxon>Mesorhabditinae</taxon>
        <taxon>Mesorhabditis</taxon>
    </lineage>
</organism>
<dbReference type="GO" id="GO:0005770">
    <property type="term" value="C:late endosome"/>
    <property type="evidence" value="ECO:0007669"/>
    <property type="project" value="UniProtKB-SubCell"/>
</dbReference>
<keyword evidence="4" id="KW-0967">Endosome</keyword>
<name>A0AAF3EDH8_9BILA</name>
<proteinExistence type="predicted"/>